<comment type="caution">
    <text evidence="1">The sequence shown here is derived from an EMBL/GenBank/DDBJ whole genome shotgun (WGS) entry which is preliminary data.</text>
</comment>
<organism evidence="1">
    <name type="scientific">bioreactor metagenome</name>
    <dbReference type="NCBI Taxonomy" id="1076179"/>
    <lineage>
        <taxon>unclassified sequences</taxon>
        <taxon>metagenomes</taxon>
        <taxon>ecological metagenomes</taxon>
    </lineage>
</organism>
<evidence type="ECO:0000313" key="1">
    <source>
        <dbReference type="EMBL" id="MPN54804.1"/>
    </source>
</evidence>
<proteinExistence type="predicted"/>
<protein>
    <submittedName>
        <fullName evidence="1">Uncharacterized protein</fullName>
    </submittedName>
</protein>
<name>A0A645J2V3_9ZZZZ</name>
<reference evidence="1" key="1">
    <citation type="submission" date="2019-08" db="EMBL/GenBank/DDBJ databases">
        <authorList>
            <person name="Kucharzyk K."/>
            <person name="Murdoch R.W."/>
            <person name="Higgins S."/>
            <person name="Loffler F."/>
        </authorList>
    </citation>
    <scope>NUCLEOTIDE SEQUENCE</scope>
</reference>
<dbReference type="EMBL" id="VSSQ01123390">
    <property type="protein sequence ID" value="MPN54804.1"/>
    <property type="molecule type" value="Genomic_DNA"/>
</dbReference>
<dbReference type="AlphaFoldDB" id="A0A645J2V3"/>
<accession>A0A645J2V3</accession>
<sequence>MEPAQVLPVLCQLACACCRGDDLRGAVQRPSGICAGNPQAEGTQDYLFARHGDDADSADDKHRCAVCEYQ</sequence>
<gene>
    <name evidence="1" type="ORF">SDC9_202481</name>
</gene>